<sequence length="302" mass="32241">MVVPLYSTPGTPAPPPVGAPSQRFLLVGLPREVVNEKGGASGRGVGIQTNTGREGFHDAPSRTFAPGRQSKDARAGHHPRMDAAPSRRTLPSLLSYRQQGGEPGPPRRRAHRPLQPAPQPCAPAAGAHSAPHHHTAIDPRGACTASVTISVSHATPRRNEPASTGPQACRCAQHHQYATSTANPADMIHADSKKLGRIPDGGAGACTGEASHRIAGRVASAAKRIVAVRPPDAGTPICITPWITTHGWCPRRSFLTRSRYRGRVYAVCLCVLFRLRCRGHTGDDRQRCLLPFQSVRRFPGCG</sequence>
<protein>
    <submittedName>
        <fullName evidence="2">Uncharacterized protein</fullName>
    </submittedName>
</protein>
<accession>A0A1H1U0H6</accession>
<feature type="region of interest" description="Disordered" evidence="1">
    <location>
        <begin position="35"/>
        <end position="138"/>
    </location>
</feature>
<dbReference type="AlphaFoldDB" id="A0A1H1U0H6"/>
<proteinExistence type="predicted"/>
<feature type="compositionally biased region" description="Basic and acidic residues" evidence="1">
    <location>
        <begin position="69"/>
        <end position="81"/>
    </location>
</feature>
<feature type="region of interest" description="Disordered" evidence="1">
    <location>
        <begin position="1"/>
        <end position="20"/>
    </location>
</feature>
<dbReference type="Proteomes" id="UP000182237">
    <property type="component" value="Chromosome I"/>
</dbReference>
<evidence type="ECO:0000256" key="1">
    <source>
        <dbReference type="SAM" id="MobiDB-lite"/>
    </source>
</evidence>
<dbReference type="EMBL" id="LT629765">
    <property type="protein sequence ID" value="SDS65948.1"/>
    <property type="molecule type" value="Genomic_DNA"/>
</dbReference>
<gene>
    <name evidence="2" type="ORF">SAMN04488539_2118</name>
</gene>
<reference evidence="2 3" key="1">
    <citation type="submission" date="2016-10" db="EMBL/GenBank/DDBJ databases">
        <authorList>
            <person name="de Groot N.N."/>
        </authorList>
    </citation>
    <scope>NUCLEOTIDE SEQUENCE [LARGE SCALE GENOMIC DNA]</scope>
    <source>
        <strain evidence="2 3">DSM 45434</strain>
    </source>
</reference>
<keyword evidence="3" id="KW-1185">Reference proteome</keyword>
<organism evidence="2 3">
    <name type="scientific">Corynebacterium timonense</name>
    <dbReference type="NCBI Taxonomy" id="441500"/>
    <lineage>
        <taxon>Bacteria</taxon>
        <taxon>Bacillati</taxon>
        <taxon>Actinomycetota</taxon>
        <taxon>Actinomycetes</taxon>
        <taxon>Mycobacteriales</taxon>
        <taxon>Corynebacteriaceae</taxon>
        <taxon>Corynebacterium</taxon>
    </lineage>
</organism>
<evidence type="ECO:0000313" key="3">
    <source>
        <dbReference type="Proteomes" id="UP000182237"/>
    </source>
</evidence>
<evidence type="ECO:0000313" key="2">
    <source>
        <dbReference type="EMBL" id="SDS65948.1"/>
    </source>
</evidence>
<name>A0A1H1U0H6_9CORY</name>